<evidence type="ECO:0000256" key="5">
    <source>
        <dbReference type="ARBA" id="ARBA00022837"/>
    </source>
</evidence>
<dbReference type="Pfam" id="PF00128">
    <property type="entry name" value="Alpha-amylase"/>
    <property type="match status" value="2"/>
</dbReference>
<dbReference type="SUPFAM" id="SSF49452">
    <property type="entry name" value="Starch-binding domain-like"/>
    <property type="match status" value="1"/>
</dbReference>
<comment type="cofactor">
    <cofactor evidence="1">
        <name>Ca(2+)</name>
        <dbReference type="ChEBI" id="CHEBI:29108"/>
    </cofactor>
</comment>
<dbReference type="GO" id="GO:0005975">
    <property type="term" value="P:carbohydrate metabolic process"/>
    <property type="evidence" value="ECO:0007669"/>
    <property type="project" value="InterPro"/>
</dbReference>
<dbReference type="EMBL" id="PGXC01000003">
    <property type="protein sequence ID" value="PKK91209.1"/>
    <property type="molecule type" value="Genomic_DNA"/>
</dbReference>
<dbReference type="Pfam" id="PF00686">
    <property type="entry name" value="CBM_20"/>
    <property type="match status" value="1"/>
</dbReference>
<dbReference type="InterPro" id="IPR013783">
    <property type="entry name" value="Ig-like_fold"/>
</dbReference>
<dbReference type="AlphaFoldDB" id="A0A2N1PS91"/>
<dbReference type="SUPFAM" id="SSF51011">
    <property type="entry name" value="Glycosyl hydrolase domain"/>
    <property type="match status" value="1"/>
</dbReference>
<dbReference type="Gene3D" id="2.60.40.10">
    <property type="entry name" value="Immunoglobulins"/>
    <property type="match status" value="1"/>
</dbReference>
<dbReference type="InterPro" id="IPR006047">
    <property type="entry name" value="GH13_cat_dom"/>
</dbReference>
<evidence type="ECO:0000259" key="7">
    <source>
        <dbReference type="SMART" id="SM00642"/>
    </source>
</evidence>
<dbReference type="Proteomes" id="UP000233256">
    <property type="component" value="Unassembled WGS sequence"/>
</dbReference>
<dbReference type="InterPro" id="IPR002044">
    <property type="entry name" value="CBM20"/>
</dbReference>
<reference evidence="8 9" key="1">
    <citation type="journal article" date="2017" name="ISME J.">
        <title>Potential for microbial H2 and metal transformations associated with novel bacteria and archaea in deep terrestrial subsurface sediments.</title>
        <authorList>
            <person name="Hernsdorf A.W."/>
            <person name="Amano Y."/>
            <person name="Miyakawa K."/>
            <person name="Ise K."/>
            <person name="Suzuki Y."/>
            <person name="Anantharaman K."/>
            <person name="Probst A."/>
            <person name="Burstein D."/>
            <person name="Thomas B.C."/>
            <person name="Banfield J.F."/>
        </authorList>
    </citation>
    <scope>NUCLEOTIDE SEQUENCE [LARGE SCALE GENOMIC DNA]</scope>
    <source>
        <strain evidence="8">HGW-Wallbacteria-1</strain>
    </source>
</reference>
<keyword evidence="6" id="KW-0812">Transmembrane</keyword>
<dbReference type="InterPro" id="IPR017853">
    <property type="entry name" value="GH"/>
</dbReference>
<evidence type="ECO:0000256" key="2">
    <source>
        <dbReference type="ARBA" id="ARBA00008061"/>
    </source>
</evidence>
<evidence type="ECO:0000313" key="9">
    <source>
        <dbReference type="Proteomes" id="UP000233256"/>
    </source>
</evidence>
<organism evidence="8 9">
    <name type="scientific">Candidatus Wallbacteria bacterium HGW-Wallbacteria-1</name>
    <dbReference type="NCBI Taxonomy" id="2013854"/>
    <lineage>
        <taxon>Bacteria</taxon>
        <taxon>Candidatus Walliibacteriota</taxon>
    </lineage>
</organism>
<comment type="caution">
    <text evidence="8">The sequence shown here is derived from an EMBL/GenBank/DDBJ whole genome shotgun (WGS) entry which is preliminary data.</text>
</comment>
<accession>A0A2N1PS91</accession>
<evidence type="ECO:0000256" key="4">
    <source>
        <dbReference type="ARBA" id="ARBA00022729"/>
    </source>
</evidence>
<dbReference type="GO" id="GO:2001070">
    <property type="term" value="F:starch binding"/>
    <property type="evidence" value="ECO:0007669"/>
    <property type="project" value="InterPro"/>
</dbReference>
<feature type="transmembrane region" description="Helical" evidence="6">
    <location>
        <begin position="43"/>
        <end position="63"/>
    </location>
</feature>
<keyword evidence="3" id="KW-0479">Metal-binding</keyword>
<dbReference type="SMART" id="SM00642">
    <property type="entry name" value="Aamy"/>
    <property type="match status" value="1"/>
</dbReference>
<dbReference type="PANTHER" id="PTHR10357:SF215">
    <property type="entry name" value="ALPHA-AMYLASE 1"/>
    <property type="match status" value="1"/>
</dbReference>
<comment type="similarity">
    <text evidence="2">Belongs to the glycosyl hydrolase 13 family.</text>
</comment>
<dbReference type="GO" id="GO:0046872">
    <property type="term" value="F:metal ion binding"/>
    <property type="evidence" value="ECO:0007669"/>
    <property type="project" value="UniProtKB-KW"/>
</dbReference>
<dbReference type="PANTHER" id="PTHR10357">
    <property type="entry name" value="ALPHA-AMYLASE FAMILY MEMBER"/>
    <property type="match status" value="1"/>
</dbReference>
<dbReference type="Gene3D" id="3.20.20.80">
    <property type="entry name" value="Glycosidases"/>
    <property type="match status" value="1"/>
</dbReference>
<evidence type="ECO:0000256" key="6">
    <source>
        <dbReference type="SAM" id="Phobius"/>
    </source>
</evidence>
<feature type="domain" description="Glycosyl hydrolase family 13 catalytic" evidence="7">
    <location>
        <begin position="75"/>
        <end position="440"/>
    </location>
</feature>
<name>A0A2N1PS91_9BACT</name>
<evidence type="ECO:0000313" key="8">
    <source>
        <dbReference type="EMBL" id="PKK91209.1"/>
    </source>
</evidence>
<dbReference type="InterPro" id="IPR013780">
    <property type="entry name" value="Glyco_hydro_b"/>
</dbReference>
<keyword evidence="5" id="KW-0106">Calcium</keyword>
<protein>
    <recommendedName>
        <fullName evidence="7">Glycosyl hydrolase family 13 catalytic domain-containing protein</fullName>
    </recommendedName>
</protein>
<sequence length="665" mass="75648">MQRAHSAKDGLFFCIFTLGIMIQTAEKDFKPMISSSFPKQCLLLFFISIVMILISHSDIVLAGQKDSWKNENIYFLITDRFSNGSAENDFDVDISSMKFYHGGDFQGLRKRLDYIEGLGMKTVWITPPMDNRNVDFYGGWGYHGYWIRDFFQCDEHLGTMSDLRLLSSEMHSRGMKLILDMVVNHMEWDAPLVARSEFFHSSVDIQDWNDQFQLENRQMGGLPDLNQENREVMNYLIGMACHWIRESDCDGIRFDTVRHVPISFWKRYLGVVRRYAQSLGKKNFFLLGEVLSGSPEYLAEYDRSGFDSLFDYPLYYAMNRVFAGGGSFFNISRVLDRDHLYRDAGMLTTFIDNHDVPRFISAAGHDEGRMGGSDESADNQLSLESMKWALTFLFLVRGIPSIYYGTELPISGVSDEDGRKDMQFHGFRLKDLIKKMNELRLSFPCLRTGIQCELLVEDDLYVFSRSGSDSCAVVIFNRNSRTRSIELTTAHLSEMGITGKSILSADLLGKAKGVFSDSGFIARVPGNSRSVFVFSGLSSVKTVNEHFEKADSSGKLKEVMVSIVLRGLPADGRINVSDIRIIGGGDIMGNWMIDHAVAANGTYGEYPIWRFRVERGTLMEYKFIVTPSCDEKSVEWESGENRFLKPFADNLIMCGWGENDIVIEK</sequence>
<keyword evidence="6" id="KW-0472">Membrane</keyword>
<evidence type="ECO:0000256" key="3">
    <source>
        <dbReference type="ARBA" id="ARBA00022723"/>
    </source>
</evidence>
<keyword evidence="4" id="KW-0732">Signal</keyword>
<dbReference type="Gene3D" id="2.60.40.1180">
    <property type="entry name" value="Golgi alpha-mannosidase II"/>
    <property type="match status" value="1"/>
</dbReference>
<keyword evidence="6" id="KW-1133">Transmembrane helix</keyword>
<proteinExistence type="inferred from homology"/>
<dbReference type="SUPFAM" id="SSF51445">
    <property type="entry name" value="(Trans)glycosidases"/>
    <property type="match status" value="1"/>
</dbReference>
<evidence type="ECO:0000256" key="1">
    <source>
        <dbReference type="ARBA" id="ARBA00001913"/>
    </source>
</evidence>
<dbReference type="InterPro" id="IPR013784">
    <property type="entry name" value="Carb-bd-like_fold"/>
</dbReference>
<gene>
    <name evidence="8" type="ORF">CVV64_05415</name>
</gene>